<reference evidence="2 3" key="1">
    <citation type="submission" date="2023-06" db="EMBL/GenBank/DDBJ databases">
        <title>Cellulomonas sp. MW9 Whole genome sequence.</title>
        <authorList>
            <person name="Park S."/>
        </authorList>
    </citation>
    <scope>NUCLEOTIDE SEQUENCE [LARGE SCALE GENOMIC DNA]</scope>
    <source>
        <strain evidence="2 3">MW9</strain>
    </source>
</reference>
<keyword evidence="3" id="KW-1185">Reference proteome</keyword>
<comment type="caution">
    <text evidence="2">The sequence shown here is derived from an EMBL/GenBank/DDBJ whole genome shotgun (WGS) entry which is preliminary data.</text>
</comment>
<accession>A0ABT7S5N3</accession>
<feature type="region of interest" description="Disordered" evidence="1">
    <location>
        <begin position="252"/>
        <end position="291"/>
    </location>
</feature>
<gene>
    <name evidence="2" type="ORF">QRT05_06185</name>
</gene>
<dbReference type="Gene3D" id="3.40.50.1820">
    <property type="entry name" value="alpha/beta hydrolase"/>
    <property type="match status" value="1"/>
</dbReference>
<evidence type="ECO:0000313" key="2">
    <source>
        <dbReference type="EMBL" id="MDM7830915.1"/>
    </source>
</evidence>
<dbReference type="EMBL" id="JAUCGR010000001">
    <property type="protein sequence ID" value="MDM7830915.1"/>
    <property type="molecule type" value="Genomic_DNA"/>
</dbReference>
<name>A0ABT7S5N3_9CELL</name>
<keyword evidence="2" id="KW-0378">Hydrolase</keyword>
<proteinExistence type="predicted"/>
<dbReference type="GO" id="GO:0016787">
    <property type="term" value="F:hydrolase activity"/>
    <property type="evidence" value="ECO:0007669"/>
    <property type="project" value="UniProtKB-KW"/>
</dbReference>
<protein>
    <submittedName>
        <fullName evidence="2">Alpha/beta hydrolase</fullName>
    </submittedName>
</protein>
<dbReference type="Proteomes" id="UP001321453">
    <property type="component" value="Unassembled WGS sequence"/>
</dbReference>
<feature type="compositionally biased region" description="Low complexity" evidence="1">
    <location>
        <begin position="259"/>
        <end position="279"/>
    </location>
</feature>
<evidence type="ECO:0000256" key="1">
    <source>
        <dbReference type="SAM" id="MobiDB-lite"/>
    </source>
</evidence>
<evidence type="ECO:0000313" key="3">
    <source>
        <dbReference type="Proteomes" id="UP001321453"/>
    </source>
</evidence>
<dbReference type="PANTHER" id="PTHR42103">
    <property type="entry name" value="ALPHA/BETA-HYDROLASES SUPERFAMILY PROTEIN"/>
    <property type="match status" value="1"/>
</dbReference>
<dbReference type="SUPFAM" id="SSF53474">
    <property type="entry name" value="alpha/beta-Hydrolases"/>
    <property type="match status" value="1"/>
</dbReference>
<dbReference type="PANTHER" id="PTHR42103:SF2">
    <property type="entry name" value="AB HYDROLASE-1 DOMAIN-CONTAINING PROTEIN"/>
    <property type="match status" value="1"/>
</dbReference>
<sequence length="291" mass="30980">MSNDPVSTDPVSADPAPTTIRSLTVLPAHREDVELHTADGLTLVGELALPLGPDGRPTTPTATLVTLHPLPTHGGYMDSHVYRKAAWRLPALAGMAVLRFNTRGTTSPRGTSEGAFDGGTAEQLDVAAAIELAEFRDLPRRWLVGWSFGTELALMHGRDPSIEGAILLSPPLHRATDADLDAWAAFGKPLVVLVPELDDYLRPDEARQRFARVPQAEVIGVDGAKHLWVGEPALRRVLDEIVGHVLPGRAPLPTTWDGPSETAPSAVAPAAAPSTAAQEPTDERGDVEEDA</sequence>
<dbReference type="InterPro" id="IPR029058">
    <property type="entry name" value="AB_hydrolase_fold"/>
</dbReference>
<dbReference type="RefSeq" id="WP_289446067.1">
    <property type="nucleotide sequence ID" value="NZ_JAUCGR010000001.1"/>
</dbReference>
<organism evidence="2 3">
    <name type="scientific">Cellulomonas edaphi</name>
    <dbReference type="NCBI Taxonomy" id="3053468"/>
    <lineage>
        <taxon>Bacteria</taxon>
        <taxon>Bacillati</taxon>
        <taxon>Actinomycetota</taxon>
        <taxon>Actinomycetes</taxon>
        <taxon>Micrococcales</taxon>
        <taxon>Cellulomonadaceae</taxon>
        <taxon>Cellulomonas</taxon>
    </lineage>
</organism>